<evidence type="ECO:0000313" key="3">
    <source>
        <dbReference type="Proteomes" id="UP000070299"/>
    </source>
</evidence>
<sequence length="168" mass="19538">MYKYIICFLVIVSIQVGAMERFSAQELLQYAQRYVEAKNKLQQINSAEQDINNYLALLSSDIKIETVFPDMEPVLTRKNELKDQMFRALGNEYDYSEMNIQESMVGLNSIILKVTEKSKHKGIVSFLDEHKYIRKIGPDRFIEGEITFVITLQLDQRGLIEFMSIRLG</sequence>
<dbReference type="Proteomes" id="UP000070299">
    <property type="component" value="Unassembled WGS sequence"/>
</dbReference>
<keyword evidence="1" id="KW-0175">Coiled coil</keyword>
<evidence type="ECO:0000256" key="1">
    <source>
        <dbReference type="SAM" id="Coils"/>
    </source>
</evidence>
<dbReference type="RefSeq" id="WP_068381062.1">
    <property type="nucleotide sequence ID" value="NZ_LSNE01000011.1"/>
</dbReference>
<evidence type="ECO:0000313" key="2">
    <source>
        <dbReference type="EMBL" id="KXI27489.1"/>
    </source>
</evidence>
<organism evidence="2 3">
    <name type="scientific">Paraglaciecola hydrolytica</name>
    <dbReference type="NCBI Taxonomy" id="1799789"/>
    <lineage>
        <taxon>Bacteria</taxon>
        <taxon>Pseudomonadati</taxon>
        <taxon>Pseudomonadota</taxon>
        <taxon>Gammaproteobacteria</taxon>
        <taxon>Alteromonadales</taxon>
        <taxon>Alteromonadaceae</taxon>
        <taxon>Paraglaciecola</taxon>
    </lineage>
</organism>
<dbReference type="EMBL" id="LSNE01000011">
    <property type="protein sequence ID" value="KXI27489.1"/>
    <property type="molecule type" value="Genomic_DNA"/>
</dbReference>
<name>A0A148KMK7_9ALTE</name>
<proteinExistence type="predicted"/>
<comment type="caution">
    <text evidence="2">The sequence shown here is derived from an EMBL/GenBank/DDBJ whole genome shotgun (WGS) entry which is preliminary data.</text>
</comment>
<dbReference type="AlphaFoldDB" id="A0A148KMK7"/>
<reference evidence="3" key="1">
    <citation type="submission" date="2016-02" db="EMBL/GenBank/DDBJ databases">
        <authorList>
            <person name="Schultz-Johansen M."/>
            <person name="Glaring M.A."/>
            <person name="Bech P.K."/>
            <person name="Stougaard P."/>
        </authorList>
    </citation>
    <scope>NUCLEOTIDE SEQUENCE [LARGE SCALE GENOMIC DNA]</scope>
    <source>
        <strain evidence="3">S66</strain>
    </source>
</reference>
<feature type="coiled-coil region" evidence="1">
    <location>
        <begin position="27"/>
        <end position="57"/>
    </location>
</feature>
<evidence type="ECO:0008006" key="4">
    <source>
        <dbReference type="Google" id="ProtNLM"/>
    </source>
</evidence>
<accession>A0A148KMK7</accession>
<keyword evidence="3" id="KW-1185">Reference proteome</keyword>
<protein>
    <recommendedName>
        <fullName evidence="4">SnoaL-like domain-containing protein</fullName>
    </recommendedName>
</protein>
<gene>
    <name evidence="2" type="ORF">AX660_22535</name>
</gene>